<keyword evidence="8 9" id="KW-0472">Membrane</keyword>
<evidence type="ECO:0000259" key="10">
    <source>
        <dbReference type="Pfam" id="PF25994"/>
    </source>
</evidence>
<proteinExistence type="inferred from homology"/>
<dbReference type="PROSITE" id="PS00543">
    <property type="entry name" value="HLYD_FAMILY"/>
    <property type="match status" value="1"/>
</dbReference>
<evidence type="ECO:0000313" key="12">
    <source>
        <dbReference type="EMBL" id="MCK0530673.1"/>
    </source>
</evidence>
<dbReference type="Gene3D" id="2.40.50.100">
    <property type="match status" value="1"/>
</dbReference>
<evidence type="ECO:0000256" key="2">
    <source>
        <dbReference type="ARBA" id="ARBA00009477"/>
    </source>
</evidence>
<dbReference type="RefSeq" id="WP_247230258.1">
    <property type="nucleotide sequence ID" value="NZ_JALKHS010000006.1"/>
</dbReference>
<keyword evidence="5 9" id="KW-0997">Cell inner membrane</keyword>
<feature type="domain" description="AprE-like long alpha-helical hairpin" evidence="10">
    <location>
        <begin position="125"/>
        <end position="309"/>
    </location>
</feature>
<keyword evidence="7 9" id="KW-1133">Transmembrane helix</keyword>
<comment type="caution">
    <text evidence="12">The sequence shown here is derived from an EMBL/GenBank/DDBJ whole genome shotgun (WGS) entry which is preliminary data.</text>
</comment>
<keyword evidence="4 9" id="KW-1003">Cell membrane</keyword>
<dbReference type="InterPro" id="IPR010129">
    <property type="entry name" value="T1SS_HlyD"/>
</dbReference>
<organism evidence="12 13">
    <name type="scientific">Sphingobium agri</name>
    <dbReference type="NCBI Taxonomy" id="2933566"/>
    <lineage>
        <taxon>Bacteria</taxon>
        <taxon>Pseudomonadati</taxon>
        <taxon>Pseudomonadota</taxon>
        <taxon>Alphaproteobacteria</taxon>
        <taxon>Sphingomonadales</taxon>
        <taxon>Sphingomonadaceae</taxon>
        <taxon>Sphingobium</taxon>
    </lineage>
</organism>
<dbReference type="Gene3D" id="2.40.30.170">
    <property type="match status" value="1"/>
</dbReference>
<dbReference type="Pfam" id="PF26002">
    <property type="entry name" value="Beta-barrel_AprE"/>
    <property type="match status" value="1"/>
</dbReference>
<comment type="subcellular location">
    <subcellularLocation>
        <location evidence="1 9">Cell inner membrane</location>
        <topology evidence="1 9">Single-pass membrane protein</topology>
    </subcellularLocation>
</comment>
<keyword evidence="3 9" id="KW-0813">Transport</keyword>
<dbReference type="Proteomes" id="UP001203512">
    <property type="component" value="Unassembled WGS sequence"/>
</dbReference>
<evidence type="ECO:0000259" key="11">
    <source>
        <dbReference type="Pfam" id="PF26002"/>
    </source>
</evidence>
<feature type="domain" description="AprE-like beta-barrel" evidence="11">
    <location>
        <begin position="352"/>
        <end position="441"/>
    </location>
</feature>
<evidence type="ECO:0000256" key="3">
    <source>
        <dbReference type="ARBA" id="ARBA00022448"/>
    </source>
</evidence>
<feature type="transmembrane region" description="Helical" evidence="9">
    <location>
        <begin position="51"/>
        <end position="69"/>
    </location>
</feature>
<name>A0ABT0DU79_9SPHN</name>
<dbReference type="PRINTS" id="PR01490">
    <property type="entry name" value="RTXTOXIND"/>
</dbReference>
<dbReference type="InterPro" id="IPR050739">
    <property type="entry name" value="MFP"/>
</dbReference>
<sequence length="464" mass="49859">MNAWTHNWQVLKASWKADNARRKMLIPSSETDFLPAALEVIERPVSPTARAAAWLLLVGLAITILWTVFGRVDVVASASGKLMPTGNVKLVQAAGPGVVRAIYVHDGDMVRKGQPLVDLDPTLSGADLAQASKALAAAELDIARNRAIADALSGKGMHFVPPPGTPPLIADTQRRLIAAQLAQLDASVSSLNAARASAMSDARSAQAQVAKLHDTVPILDREIENMNRLDAKGYAPGLRLLELQRQRRQEAGERDVAVTQISRGYSEAQKLAQQAAQVREEARRTALSDLAKAEAEAILRREEVTKASQKNRFERLAASVDGTIQQLDVHTIGGVVEAAKPLMILVPSSGGLEVEARILNKDVGFVHVGQEAAVKLEAFPFTRYGTVPGRVRSISRDAVQDKELGLVYVATITLSRAYINADGRRVALSPGLAATADIRTGTRSIISYLLSPLQTSIAQAGRER</sequence>
<dbReference type="InterPro" id="IPR058781">
    <property type="entry name" value="HH_AprE-like"/>
</dbReference>
<dbReference type="Pfam" id="PF25994">
    <property type="entry name" value="HH_AprE"/>
    <property type="match status" value="1"/>
</dbReference>
<dbReference type="InterPro" id="IPR006144">
    <property type="entry name" value="Secretion_HlyD_CS"/>
</dbReference>
<dbReference type="PANTHER" id="PTHR30386">
    <property type="entry name" value="MEMBRANE FUSION SUBUNIT OF EMRAB-TOLC MULTIDRUG EFFLUX PUMP"/>
    <property type="match status" value="1"/>
</dbReference>
<protein>
    <recommendedName>
        <fullName evidence="9">Membrane fusion protein (MFP) family protein</fullName>
    </recommendedName>
</protein>
<dbReference type="SUPFAM" id="SSF111369">
    <property type="entry name" value="HlyD-like secretion proteins"/>
    <property type="match status" value="1"/>
</dbReference>
<evidence type="ECO:0000256" key="5">
    <source>
        <dbReference type="ARBA" id="ARBA00022519"/>
    </source>
</evidence>
<evidence type="ECO:0000256" key="7">
    <source>
        <dbReference type="ARBA" id="ARBA00022989"/>
    </source>
</evidence>
<gene>
    <name evidence="12" type="ORF">MU848_03630</name>
</gene>
<evidence type="ECO:0000256" key="8">
    <source>
        <dbReference type="ARBA" id="ARBA00023136"/>
    </source>
</evidence>
<dbReference type="EMBL" id="JALKHS010000006">
    <property type="protein sequence ID" value="MCK0530673.1"/>
    <property type="molecule type" value="Genomic_DNA"/>
</dbReference>
<evidence type="ECO:0000256" key="4">
    <source>
        <dbReference type="ARBA" id="ARBA00022475"/>
    </source>
</evidence>
<keyword evidence="6 9" id="KW-0812">Transmembrane</keyword>
<reference evidence="12 13" key="1">
    <citation type="submission" date="2022-04" db="EMBL/GenBank/DDBJ databases">
        <authorList>
            <person name="Huq M.A."/>
        </authorList>
    </citation>
    <scope>NUCLEOTIDE SEQUENCE [LARGE SCALE GENOMIC DNA]</scope>
    <source>
        <strain evidence="12 13">MAH-33</strain>
    </source>
</reference>
<evidence type="ECO:0000256" key="9">
    <source>
        <dbReference type="RuleBase" id="RU365093"/>
    </source>
</evidence>
<dbReference type="PANTHER" id="PTHR30386:SF27">
    <property type="entry name" value="MEMBRANE FUSION PROTEIN (MFP) FAMILY PROTEIN"/>
    <property type="match status" value="1"/>
</dbReference>
<evidence type="ECO:0000313" key="13">
    <source>
        <dbReference type="Proteomes" id="UP001203512"/>
    </source>
</evidence>
<dbReference type="NCBIfam" id="TIGR01843">
    <property type="entry name" value="type_I_hlyD"/>
    <property type="match status" value="1"/>
</dbReference>
<dbReference type="InterPro" id="IPR058982">
    <property type="entry name" value="Beta-barrel_AprE"/>
</dbReference>
<accession>A0ABT0DU79</accession>
<keyword evidence="13" id="KW-1185">Reference proteome</keyword>
<evidence type="ECO:0000256" key="1">
    <source>
        <dbReference type="ARBA" id="ARBA00004377"/>
    </source>
</evidence>
<evidence type="ECO:0000256" key="6">
    <source>
        <dbReference type="ARBA" id="ARBA00022692"/>
    </source>
</evidence>
<comment type="similarity">
    <text evidence="2 9">Belongs to the membrane fusion protein (MFP) (TC 8.A.1) family.</text>
</comment>